<protein>
    <submittedName>
        <fullName evidence="1">Uncharacterized protein</fullName>
    </submittedName>
</protein>
<proteinExistence type="predicted"/>
<name>A0A380TKK7_9ZZZZ</name>
<accession>A0A380TKK7</accession>
<organism evidence="1">
    <name type="scientific">metagenome</name>
    <dbReference type="NCBI Taxonomy" id="256318"/>
    <lineage>
        <taxon>unclassified sequences</taxon>
        <taxon>metagenomes</taxon>
    </lineage>
</organism>
<dbReference type="EMBL" id="UIDG01000564">
    <property type="protein sequence ID" value="SUS08229.1"/>
    <property type="molecule type" value="Genomic_DNA"/>
</dbReference>
<dbReference type="AlphaFoldDB" id="A0A380TKK7"/>
<sequence length="130" mass="14629">MRIAHRFADDAKHQRLQGFFALQHMLGTGPPCLLDKAIVDCVRDDDDRRPCRVLAQGRYPLQQGAIVIAHSFGDDYIRLSCIKDRKGIIKAGRCHDLQFTIGMAHQWADEGGFSPVVRSNQQYGGSLHVR</sequence>
<reference evidence="1" key="1">
    <citation type="submission" date="2018-07" db="EMBL/GenBank/DDBJ databases">
        <authorList>
            <person name="Quirk P.G."/>
            <person name="Krulwich T.A."/>
        </authorList>
    </citation>
    <scope>NUCLEOTIDE SEQUENCE</scope>
</reference>
<gene>
    <name evidence="1" type="ORF">DF3PB_6060002</name>
</gene>
<evidence type="ECO:0000313" key="1">
    <source>
        <dbReference type="EMBL" id="SUS08229.1"/>
    </source>
</evidence>